<evidence type="ECO:0000256" key="4">
    <source>
        <dbReference type="ARBA" id="ARBA00023136"/>
    </source>
</evidence>
<feature type="transmembrane region" description="Helical" evidence="5">
    <location>
        <begin position="105"/>
        <end position="133"/>
    </location>
</feature>
<evidence type="ECO:0000256" key="2">
    <source>
        <dbReference type="ARBA" id="ARBA00022692"/>
    </source>
</evidence>
<evidence type="ECO:0000256" key="5">
    <source>
        <dbReference type="SAM" id="Phobius"/>
    </source>
</evidence>
<accession>A0ABR5ZT67</accession>
<name>A0ABR5ZT67_9PROT</name>
<keyword evidence="4 5" id="KW-0472">Membrane</keyword>
<dbReference type="Pfam" id="PF05154">
    <property type="entry name" value="TM2"/>
    <property type="match status" value="1"/>
</dbReference>
<comment type="caution">
    <text evidence="7">The sequence shown here is derived from an EMBL/GenBank/DDBJ whole genome shotgun (WGS) entry which is preliminary data.</text>
</comment>
<keyword evidence="8" id="KW-1185">Reference proteome</keyword>
<gene>
    <name evidence="7" type="ORF">CPA56_05925</name>
</gene>
<comment type="subcellular location">
    <subcellularLocation>
        <location evidence="1">Membrane</location>
        <topology evidence="1">Multi-pass membrane protein</topology>
    </subcellularLocation>
</comment>
<protein>
    <recommendedName>
        <fullName evidence="6">TM2 domain-containing protein</fullName>
    </recommendedName>
</protein>
<sequence>MRGTILTYDVKAGEGLISGDDGRRYSFKGASFGSDSNFLRNGTLVDFEARDDEALSIFMVPGGAGSGLGAVFNEIGGKSKVIAGLLALFFGGLGIHKFYLGYNRAGIIMLLVTGFGLLLLGIPSLIIGAVAFIEGILYLTKSDQAFYHTYVENRREWF</sequence>
<evidence type="ECO:0000256" key="1">
    <source>
        <dbReference type="ARBA" id="ARBA00004141"/>
    </source>
</evidence>
<organism evidence="7 8">
    <name type="scientific">Bombella mellum</name>
    <dbReference type="NCBI Taxonomy" id="2039288"/>
    <lineage>
        <taxon>Bacteria</taxon>
        <taxon>Pseudomonadati</taxon>
        <taxon>Pseudomonadota</taxon>
        <taxon>Alphaproteobacteria</taxon>
        <taxon>Acetobacterales</taxon>
        <taxon>Acetobacteraceae</taxon>
        <taxon>Bombella</taxon>
    </lineage>
</organism>
<evidence type="ECO:0000259" key="6">
    <source>
        <dbReference type="Pfam" id="PF05154"/>
    </source>
</evidence>
<proteinExistence type="predicted"/>
<dbReference type="RefSeq" id="WP_182041107.1">
    <property type="nucleotide sequence ID" value="NZ_PDLY01000003.1"/>
</dbReference>
<dbReference type="InterPro" id="IPR007829">
    <property type="entry name" value="TM2"/>
</dbReference>
<evidence type="ECO:0000313" key="8">
    <source>
        <dbReference type="Proteomes" id="UP000765338"/>
    </source>
</evidence>
<evidence type="ECO:0000313" key="7">
    <source>
        <dbReference type="EMBL" id="MBA5727517.1"/>
    </source>
</evidence>
<dbReference type="Proteomes" id="UP000765338">
    <property type="component" value="Unassembled WGS sequence"/>
</dbReference>
<reference evidence="7 8" key="1">
    <citation type="submission" date="2017-10" db="EMBL/GenBank/DDBJ databases">
        <authorList>
            <person name="Jakob F."/>
        </authorList>
    </citation>
    <scope>NUCLEOTIDE SEQUENCE [LARGE SCALE GENOMIC DNA]</scope>
    <source>
        <strain evidence="7 8">TMW 2.1889</strain>
    </source>
</reference>
<feature type="domain" description="TM2" evidence="6">
    <location>
        <begin position="77"/>
        <end position="119"/>
    </location>
</feature>
<dbReference type="EMBL" id="PDLY01000003">
    <property type="protein sequence ID" value="MBA5727517.1"/>
    <property type="molecule type" value="Genomic_DNA"/>
</dbReference>
<evidence type="ECO:0000256" key="3">
    <source>
        <dbReference type="ARBA" id="ARBA00022989"/>
    </source>
</evidence>
<keyword evidence="3 5" id="KW-1133">Transmembrane helix</keyword>
<feature type="transmembrane region" description="Helical" evidence="5">
    <location>
        <begin position="81"/>
        <end position="99"/>
    </location>
</feature>
<keyword evidence="2 5" id="KW-0812">Transmembrane</keyword>